<dbReference type="InterPro" id="IPR042177">
    <property type="entry name" value="Cell/Rod_1"/>
</dbReference>
<evidence type="ECO:0000256" key="6">
    <source>
        <dbReference type="SAM" id="MobiDB-lite"/>
    </source>
</evidence>
<dbReference type="Pfam" id="PF04085">
    <property type="entry name" value="MreC"/>
    <property type="match status" value="1"/>
</dbReference>
<dbReference type="GO" id="GO:0008360">
    <property type="term" value="P:regulation of cell shape"/>
    <property type="evidence" value="ECO:0007669"/>
    <property type="project" value="UniProtKB-KW"/>
</dbReference>
<dbReference type="Proteomes" id="UP000278006">
    <property type="component" value="Unassembled WGS sequence"/>
</dbReference>
<dbReference type="Gene3D" id="2.40.10.340">
    <property type="entry name" value="Rod shape-determining protein MreC, domain 1"/>
    <property type="match status" value="1"/>
</dbReference>
<gene>
    <name evidence="8" type="primary">mreC</name>
    <name evidence="8" type="ORF">D8I35_15070</name>
</gene>
<comment type="function">
    <text evidence="5">Involved in formation and maintenance of cell shape.</text>
</comment>
<sequence>MFERRTPRIFAHGPSPASKLLVYGALALFLMVADSRFQITGPVRQVVGAAIYPLQWLMLQPVRLVRTASSYFEDVSKAREAADQAQRQLLALSEKAGQIDYLVQENQQLRALLSLRERASARSLTAEVTYEAPDPYTNRLVIDKGAAAGVRLGAPVLDSYGVLGQVTQVYPFTSEVRVVSDREQAVPVMNLRTGMRMVAFGEALARPGSGMELRYVPTGADVQVGDALVTSGIDGYYPPGIPVAEVSQVESHNDTPFLRIYAEPVAQTVSVRYVVVLEPVGLQGEHGPEPQTDAAQEPTPAPAASTAAPAARTTGRNR</sequence>
<dbReference type="PANTHER" id="PTHR34138:SF1">
    <property type="entry name" value="CELL SHAPE-DETERMINING PROTEIN MREC"/>
    <property type="match status" value="1"/>
</dbReference>
<dbReference type="NCBIfam" id="TIGR00219">
    <property type="entry name" value="mreC"/>
    <property type="match status" value="1"/>
</dbReference>
<evidence type="ECO:0000259" key="7">
    <source>
        <dbReference type="Pfam" id="PF04085"/>
    </source>
</evidence>
<dbReference type="PANTHER" id="PTHR34138">
    <property type="entry name" value="CELL SHAPE-DETERMINING PROTEIN MREC"/>
    <property type="match status" value="1"/>
</dbReference>
<evidence type="ECO:0000313" key="9">
    <source>
        <dbReference type="Proteomes" id="UP000278006"/>
    </source>
</evidence>
<comment type="similarity">
    <text evidence="1 5">Belongs to the MreC family.</text>
</comment>
<evidence type="ECO:0000256" key="1">
    <source>
        <dbReference type="ARBA" id="ARBA00009369"/>
    </source>
</evidence>
<dbReference type="AlphaFoldDB" id="A0A3M6QMG8"/>
<keyword evidence="9" id="KW-1185">Reference proteome</keyword>
<accession>A0A3M6QMG8</accession>
<dbReference type="InterPro" id="IPR007221">
    <property type="entry name" value="MreC"/>
</dbReference>
<dbReference type="RefSeq" id="WP_122230820.1">
    <property type="nucleotide sequence ID" value="NZ_RDQO01000005.1"/>
</dbReference>
<evidence type="ECO:0000256" key="5">
    <source>
        <dbReference type="PIRNR" id="PIRNR038471"/>
    </source>
</evidence>
<evidence type="ECO:0000256" key="4">
    <source>
        <dbReference type="ARBA" id="ARBA00032089"/>
    </source>
</evidence>
<evidence type="ECO:0000256" key="2">
    <source>
        <dbReference type="ARBA" id="ARBA00013855"/>
    </source>
</evidence>
<protein>
    <recommendedName>
        <fullName evidence="2 5">Cell shape-determining protein MreC</fullName>
    </recommendedName>
    <alternativeName>
        <fullName evidence="4 5">Cell shape protein MreC</fullName>
    </alternativeName>
</protein>
<dbReference type="EMBL" id="RDQO01000005">
    <property type="protein sequence ID" value="RMX04135.1"/>
    <property type="molecule type" value="Genomic_DNA"/>
</dbReference>
<keyword evidence="3 5" id="KW-0133">Cell shape</keyword>
<feature type="region of interest" description="Disordered" evidence="6">
    <location>
        <begin position="283"/>
        <end position="318"/>
    </location>
</feature>
<proteinExistence type="inferred from homology"/>
<dbReference type="GO" id="GO:0005886">
    <property type="term" value="C:plasma membrane"/>
    <property type="evidence" value="ECO:0007669"/>
    <property type="project" value="TreeGrafter"/>
</dbReference>
<organism evidence="8 9">
    <name type="scientific">Corticibacter populi</name>
    <dbReference type="NCBI Taxonomy" id="1550736"/>
    <lineage>
        <taxon>Bacteria</taxon>
        <taxon>Pseudomonadati</taxon>
        <taxon>Pseudomonadota</taxon>
        <taxon>Betaproteobacteria</taxon>
        <taxon>Burkholderiales</taxon>
        <taxon>Comamonadaceae</taxon>
        <taxon>Corticibacter</taxon>
    </lineage>
</organism>
<name>A0A3M6QMG8_9BURK</name>
<feature type="domain" description="Rod shape-determining protein MreC beta-barrel core" evidence="7">
    <location>
        <begin position="128"/>
        <end position="277"/>
    </location>
</feature>
<comment type="caution">
    <text evidence="8">The sequence shown here is derived from an EMBL/GenBank/DDBJ whole genome shotgun (WGS) entry which is preliminary data.</text>
</comment>
<reference evidence="8 9" key="1">
    <citation type="submission" date="2018-10" db="EMBL/GenBank/DDBJ databases">
        <title>Draft genome of Cortibacter populi DSM10536.</title>
        <authorList>
            <person name="Bernier A.-M."/>
            <person name="Bernard K."/>
        </authorList>
    </citation>
    <scope>NUCLEOTIDE SEQUENCE [LARGE SCALE GENOMIC DNA]</scope>
    <source>
        <strain evidence="8 9">DSM 105136</strain>
    </source>
</reference>
<dbReference type="InterPro" id="IPR042175">
    <property type="entry name" value="Cell/Rod_MreC_2"/>
</dbReference>
<evidence type="ECO:0000256" key="3">
    <source>
        <dbReference type="ARBA" id="ARBA00022960"/>
    </source>
</evidence>
<dbReference type="PIRSF" id="PIRSF038471">
    <property type="entry name" value="MreC"/>
    <property type="match status" value="1"/>
</dbReference>
<feature type="compositionally biased region" description="Low complexity" evidence="6">
    <location>
        <begin position="290"/>
        <end position="318"/>
    </location>
</feature>
<evidence type="ECO:0000313" key="8">
    <source>
        <dbReference type="EMBL" id="RMX04135.1"/>
    </source>
</evidence>
<dbReference type="OrthoDB" id="9808025at2"/>
<dbReference type="InterPro" id="IPR055342">
    <property type="entry name" value="MreC_beta-barrel_core"/>
</dbReference>
<dbReference type="Gene3D" id="2.40.10.350">
    <property type="entry name" value="Rod shape-determining protein MreC, domain 2"/>
    <property type="match status" value="1"/>
</dbReference>